<accession>A0A2W5YGF0</accession>
<dbReference type="EMBL" id="QKWH01000003">
    <property type="protein sequence ID" value="PZR53781.1"/>
    <property type="molecule type" value="Genomic_DNA"/>
</dbReference>
<gene>
    <name evidence="1" type="ORF">DNL40_06565</name>
</gene>
<reference evidence="1 2" key="1">
    <citation type="submission" date="2018-06" db="EMBL/GenBank/DDBJ databases">
        <title>Whole genome sequencing of a novel hydrocarbon degrading bacterial strain, PW21 isolated from oil contaminated produced water sample.</title>
        <authorList>
            <person name="Nagkirti P."/>
            <person name="Shaikh A."/>
            <person name="Gowdaman V."/>
            <person name="Engineer A.E."/>
            <person name="Dagar S."/>
            <person name="Dhakephalkar P.K."/>
        </authorList>
    </citation>
    <scope>NUCLEOTIDE SEQUENCE [LARGE SCALE GENOMIC DNA]</scope>
    <source>
        <strain evidence="1 2">PW21</strain>
    </source>
</reference>
<proteinExistence type="predicted"/>
<dbReference type="Proteomes" id="UP000248783">
    <property type="component" value="Unassembled WGS sequence"/>
</dbReference>
<dbReference type="RefSeq" id="WP_111250448.1">
    <property type="nucleotide sequence ID" value="NZ_QKWH01000003.1"/>
</dbReference>
<organism evidence="1 2">
    <name type="scientific">Xylanimonas oleitrophica</name>
    <dbReference type="NCBI Taxonomy" id="2607479"/>
    <lineage>
        <taxon>Bacteria</taxon>
        <taxon>Bacillati</taxon>
        <taxon>Actinomycetota</taxon>
        <taxon>Actinomycetes</taxon>
        <taxon>Micrococcales</taxon>
        <taxon>Promicromonosporaceae</taxon>
        <taxon>Xylanimonas</taxon>
    </lineage>
</organism>
<evidence type="ECO:0000313" key="1">
    <source>
        <dbReference type="EMBL" id="PZR53781.1"/>
    </source>
</evidence>
<dbReference type="AlphaFoldDB" id="A0A2W5YGF0"/>
<sequence>MHVLLLAADAATAETLADAWRAAAAGTVEPAVLPAAEPDGDERDGGRRETGGVLVPVAALGLTRAHLPAHPQEERLRRLVAAADLVVVHVERLDAAALRAAPLGLAGRVAGERALPVVVLAGRSEVARREWSAAGVSGVHVVGADGPEGGLAPTPENADGVGDGGAAAAVADGGRAARVARAARTWAPRWA</sequence>
<evidence type="ECO:0000313" key="2">
    <source>
        <dbReference type="Proteomes" id="UP000248783"/>
    </source>
</evidence>
<keyword evidence="2" id="KW-1185">Reference proteome</keyword>
<comment type="caution">
    <text evidence="1">The sequence shown here is derived from an EMBL/GenBank/DDBJ whole genome shotgun (WGS) entry which is preliminary data.</text>
</comment>
<protein>
    <submittedName>
        <fullName evidence="1">Uncharacterized protein</fullName>
    </submittedName>
</protein>
<name>A0A2W5YGF0_9MICO</name>